<reference evidence="3 4" key="1">
    <citation type="submission" date="2017-04" db="EMBL/GenBank/DDBJ databases">
        <authorList>
            <person name="Afonso C.L."/>
            <person name="Miller P.J."/>
            <person name="Scott M.A."/>
            <person name="Spackman E."/>
            <person name="Goraichik I."/>
            <person name="Dimitrov K.M."/>
            <person name="Suarez D.L."/>
            <person name="Swayne D.E."/>
        </authorList>
    </citation>
    <scope>NUCLEOTIDE SEQUENCE [LARGE SCALE GENOMIC DNA]</scope>
    <source>
        <strain evidence="3 4">DSM 5090</strain>
    </source>
</reference>
<dbReference type="SUPFAM" id="SSF55174">
    <property type="entry name" value="Alpha-L RNA-binding motif"/>
    <property type="match status" value="1"/>
</dbReference>
<dbReference type="Gene3D" id="3.10.290.10">
    <property type="entry name" value="RNA-binding S4 domain"/>
    <property type="match status" value="1"/>
</dbReference>
<evidence type="ECO:0000259" key="2">
    <source>
        <dbReference type="SMART" id="SM00363"/>
    </source>
</evidence>
<feature type="domain" description="RNA-binding S4" evidence="2">
    <location>
        <begin position="188"/>
        <end position="250"/>
    </location>
</feature>
<dbReference type="Gene3D" id="3.30.70.330">
    <property type="match status" value="1"/>
</dbReference>
<evidence type="ECO:0000256" key="1">
    <source>
        <dbReference type="PROSITE-ProRule" id="PRU00182"/>
    </source>
</evidence>
<name>A0A1W2A675_9FIRM</name>
<dbReference type="OrthoDB" id="9812787at2"/>
<evidence type="ECO:0000313" key="3">
    <source>
        <dbReference type="EMBL" id="SMC56160.1"/>
    </source>
</evidence>
<dbReference type="InterPro" id="IPR040591">
    <property type="entry name" value="RqcP2_RBD"/>
</dbReference>
<dbReference type="InterPro" id="IPR012677">
    <property type="entry name" value="Nucleotide-bd_a/b_plait_sf"/>
</dbReference>
<dbReference type="PANTHER" id="PTHR13633:SF3">
    <property type="entry name" value="MITOCHONDRIAL TRANSCRIPTION RESCUE FACTOR 1"/>
    <property type="match status" value="1"/>
</dbReference>
<accession>A0A1W2A675</accession>
<dbReference type="RefSeq" id="WP_084575032.1">
    <property type="nucleotide sequence ID" value="NZ_CP155572.1"/>
</dbReference>
<dbReference type="AlphaFoldDB" id="A0A1W2A675"/>
<dbReference type="Gene3D" id="3.30.1370.160">
    <property type="match status" value="1"/>
</dbReference>
<dbReference type="STRING" id="112901.SAMN04488500_10596"/>
<dbReference type="PANTHER" id="PTHR13633">
    <property type="entry name" value="MITOCHONDRIAL TRANSCRIPTION RESCUE FACTOR 1"/>
    <property type="match status" value="1"/>
</dbReference>
<dbReference type="PROSITE" id="PS50889">
    <property type="entry name" value="S4"/>
    <property type="match status" value="1"/>
</dbReference>
<evidence type="ECO:0000313" key="4">
    <source>
        <dbReference type="Proteomes" id="UP000192738"/>
    </source>
</evidence>
<keyword evidence="1" id="KW-0694">RNA-binding</keyword>
<dbReference type="Proteomes" id="UP000192738">
    <property type="component" value="Unassembled WGS sequence"/>
</dbReference>
<organism evidence="3 4">
    <name type="scientific">Sporomusa malonica</name>
    <dbReference type="NCBI Taxonomy" id="112901"/>
    <lineage>
        <taxon>Bacteria</taxon>
        <taxon>Bacillati</taxon>
        <taxon>Bacillota</taxon>
        <taxon>Negativicutes</taxon>
        <taxon>Selenomonadales</taxon>
        <taxon>Sporomusaceae</taxon>
        <taxon>Sporomusa</taxon>
    </lineage>
</organism>
<dbReference type="Pfam" id="PF01479">
    <property type="entry name" value="S4"/>
    <property type="match status" value="1"/>
</dbReference>
<dbReference type="InterPro" id="IPR002942">
    <property type="entry name" value="S4_RNA-bd"/>
</dbReference>
<dbReference type="EMBL" id="FWXI01000005">
    <property type="protein sequence ID" value="SMC56160.1"/>
    <property type="molecule type" value="Genomic_DNA"/>
</dbReference>
<dbReference type="GO" id="GO:0003723">
    <property type="term" value="F:RNA binding"/>
    <property type="evidence" value="ECO:0007669"/>
    <property type="project" value="UniProtKB-KW"/>
</dbReference>
<protein>
    <submittedName>
        <fullName evidence="3">RNA-binding protein YlmH, contains S4-like domain</fullName>
    </submittedName>
</protein>
<dbReference type="InterPro" id="IPR036986">
    <property type="entry name" value="S4_RNA-bd_sf"/>
</dbReference>
<keyword evidence="4" id="KW-1185">Reference proteome</keyword>
<dbReference type="SMART" id="SM00363">
    <property type="entry name" value="S4"/>
    <property type="match status" value="1"/>
</dbReference>
<dbReference type="CDD" id="cd00165">
    <property type="entry name" value="S4"/>
    <property type="match status" value="1"/>
</dbReference>
<proteinExistence type="predicted"/>
<dbReference type="Pfam" id="PF17774">
    <property type="entry name" value="YlmH_RBD"/>
    <property type="match status" value="1"/>
</dbReference>
<gene>
    <name evidence="3" type="ORF">SAMN04488500_10596</name>
</gene>
<sequence>MSERDKILRYYRSSGDAELAAKLLDLAEVTLKNRKYKVSEFLDPYGQNIAETIVAHYERLTIETNGGYAGAERVKAAFVDSEFLDYAGSLDFGLEALNIQWDSRYYRLSHRDVLGTLMGLGVKREIMGDIIMAGDQCYVVADTTMAAYIVQNLTEVGQAAVSVSPVSLDNIPAKEEKTKEIRATVASLRLDAVAASGFGTSRTRMAEDIAASKVKINWQEAKSSSQAVKVGDVISMRGRGRVEVIEVPGQTKKGRYSVLLKRFM</sequence>